<dbReference type="GO" id="GO:0019752">
    <property type="term" value="P:carboxylic acid metabolic process"/>
    <property type="evidence" value="ECO:0007669"/>
    <property type="project" value="InterPro"/>
</dbReference>
<dbReference type="InterPro" id="IPR010977">
    <property type="entry name" value="Aromatic_deC"/>
</dbReference>
<comment type="caution">
    <text evidence="7">The sequence shown here is derived from an EMBL/GenBank/DDBJ whole genome shotgun (WGS) entry which is preliminary data.</text>
</comment>
<protein>
    <submittedName>
        <fullName evidence="7">Tryptophan decarboxylase 2</fullName>
    </submittedName>
</protein>
<keyword evidence="5" id="KW-0456">Lyase</keyword>
<dbReference type="PANTHER" id="PTHR11999">
    <property type="entry name" value="GROUP II PYRIDOXAL-5-PHOSPHATE DECARBOXYLASE"/>
    <property type="match status" value="1"/>
</dbReference>
<feature type="non-terminal residue" evidence="7">
    <location>
        <position position="1"/>
    </location>
</feature>
<dbReference type="Proteomes" id="UP000685013">
    <property type="component" value="Chromosome 19"/>
</dbReference>
<dbReference type="PANTHER" id="PTHR11999:SF70">
    <property type="entry name" value="MIP05841P"/>
    <property type="match status" value="1"/>
</dbReference>
<dbReference type="GO" id="GO:0016831">
    <property type="term" value="F:carboxy-lyase activity"/>
    <property type="evidence" value="ECO:0007669"/>
    <property type="project" value="UniProtKB-KW"/>
</dbReference>
<gene>
    <name evidence="7" type="primary">TDC2</name>
    <name evidence="7" type="ORF">SDJN03_28281</name>
</gene>
<dbReference type="EMBL" id="JAGKQH010000019">
    <property type="protein sequence ID" value="KAG6571553.1"/>
    <property type="molecule type" value="Genomic_DNA"/>
</dbReference>
<keyword evidence="8" id="KW-1185">Reference proteome</keyword>
<dbReference type="Pfam" id="PF00282">
    <property type="entry name" value="Pyridoxal_deC"/>
    <property type="match status" value="1"/>
</dbReference>
<dbReference type="CDD" id="cd06450">
    <property type="entry name" value="DOPA_deC_like"/>
    <property type="match status" value="1"/>
</dbReference>
<sequence>MEETEEGNMGGTVLRNNGGRWFLRRIIQPSISLSGFNFGSSSREMDNELKPMDAEQLREHAHKMVDFIADYYKTIEDFPVLSQVKPGYLRNLLPESAPRNPESLQSVLDDVQKKIFPGVTHWQSPSYFAYYPSNSSIAGFLGEMLSAAFNVIGFSWITSPAATELEMIVLDWLAKLLQLPDDFLSSGKGGGVIQGTASEAVLVVLLAARDRALRRFGKDSLKKLVVYASDQTHSALQKACQIGGIHPENCRLLKADFSTNYALSPDVLSEELSHDTASGLIPFFLCATVGTTSSTAVDPLPELGNIAKRYEMWFHIDAAYAGSACICPEYRQYINGVEEANSFNMNLHKWFLTNFDCSTLWVKDRHALIQSLSTNPEFLKNKASQTEMVVDYKDWQIPLGRRFRSLKVWMVLRLYGIENLQKYIRNHIKLAEHFEALVCEDPRYPVYDTFKSSFLSLFVQIVTPRIFALVCFRLLPHKNEDGGNKLNQSLLDAVNASGNMFISHTVLSGKYILRFAVGAPLTEENHINAAWKLLQAEASALLAN</sequence>
<accession>A0AAV6LW88</accession>
<comment type="cofactor">
    <cofactor evidence="1 6">
        <name>pyridoxal 5'-phosphate</name>
        <dbReference type="ChEBI" id="CHEBI:597326"/>
    </cofactor>
</comment>
<dbReference type="GO" id="GO:0030170">
    <property type="term" value="F:pyridoxal phosphate binding"/>
    <property type="evidence" value="ECO:0007669"/>
    <property type="project" value="InterPro"/>
</dbReference>
<evidence type="ECO:0000256" key="4">
    <source>
        <dbReference type="ARBA" id="ARBA00022898"/>
    </source>
</evidence>
<evidence type="ECO:0000256" key="2">
    <source>
        <dbReference type="ARBA" id="ARBA00009533"/>
    </source>
</evidence>
<evidence type="ECO:0000256" key="3">
    <source>
        <dbReference type="ARBA" id="ARBA00022793"/>
    </source>
</evidence>
<feature type="modified residue" description="N6-(pyridoxal phosphate)lysine" evidence="6">
    <location>
        <position position="349"/>
    </location>
</feature>
<dbReference type="GO" id="GO:0005737">
    <property type="term" value="C:cytoplasm"/>
    <property type="evidence" value="ECO:0007669"/>
    <property type="project" value="TreeGrafter"/>
</dbReference>
<dbReference type="FunFam" id="3.40.640.10:FF:000025">
    <property type="entry name" value="Histidine decarboxylase"/>
    <property type="match status" value="1"/>
</dbReference>
<dbReference type="PROSITE" id="PS00392">
    <property type="entry name" value="DDC_GAD_HDC_YDC"/>
    <property type="match status" value="1"/>
</dbReference>
<evidence type="ECO:0000256" key="6">
    <source>
        <dbReference type="PIRSR" id="PIRSR602129-50"/>
    </source>
</evidence>
<evidence type="ECO:0000313" key="7">
    <source>
        <dbReference type="EMBL" id="KAG6571553.1"/>
    </source>
</evidence>
<keyword evidence="4 6" id="KW-0663">Pyridoxal phosphate</keyword>
<keyword evidence="3" id="KW-0210">Decarboxylase</keyword>
<evidence type="ECO:0000256" key="1">
    <source>
        <dbReference type="ARBA" id="ARBA00001933"/>
    </source>
</evidence>
<evidence type="ECO:0000256" key="5">
    <source>
        <dbReference type="ARBA" id="ARBA00023239"/>
    </source>
</evidence>
<proteinExistence type="inferred from homology"/>
<organism evidence="7 8">
    <name type="scientific">Cucurbita argyrosperma subsp. sororia</name>
    <dbReference type="NCBI Taxonomy" id="37648"/>
    <lineage>
        <taxon>Eukaryota</taxon>
        <taxon>Viridiplantae</taxon>
        <taxon>Streptophyta</taxon>
        <taxon>Embryophyta</taxon>
        <taxon>Tracheophyta</taxon>
        <taxon>Spermatophyta</taxon>
        <taxon>Magnoliopsida</taxon>
        <taxon>eudicotyledons</taxon>
        <taxon>Gunneridae</taxon>
        <taxon>Pentapetalae</taxon>
        <taxon>rosids</taxon>
        <taxon>fabids</taxon>
        <taxon>Cucurbitales</taxon>
        <taxon>Cucurbitaceae</taxon>
        <taxon>Cucurbiteae</taxon>
        <taxon>Cucurbita</taxon>
    </lineage>
</organism>
<dbReference type="FunFam" id="1.20.1340.10:FF:000001">
    <property type="entry name" value="Histidine decarboxylase"/>
    <property type="match status" value="1"/>
</dbReference>
<name>A0AAV6LW88_9ROSI</name>
<comment type="similarity">
    <text evidence="2">Belongs to the group II decarboxylase family.</text>
</comment>
<reference evidence="7 8" key="1">
    <citation type="journal article" date="2021" name="Hortic Res">
        <title>The domestication of Cucurbita argyrosperma as revealed by the genome of its wild relative.</title>
        <authorList>
            <person name="Barrera-Redondo J."/>
            <person name="Sanchez-de la Vega G."/>
            <person name="Aguirre-Liguori J.A."/>
            <person name="Castellanos-Morales G."/>
            <person name="Gutierrez-Guerrero Y.T."/>
            <person name="Aguirre-Dugua X."/>
            <person name="Aguirre-Planter E."/>
            <person name="Tenaillon M.I."/>
            <person name="Lira-Saade R."/>
            <person name="Eguiarte L.E."/>
        </authorList>
    </citation>
    <scope>NUCLEOTIDE SEQUENCE [LARGE SCALE GENOMIC DNA]</scope>
    <source>
        <strain evidence="7">JBR-2021</strain>
    </source>
</reference>
<evidence type="ECO:0000313" key="8">
    <source>
        <dbReference type="Proteomes" id="UP000685013"/>
    </source>
</evidence>
<dbReference type="InterPro" id="IPR021115">
    <property type="entry name" value="Pyridoxal-P_BS"/>
</dbReference>
<dbReference type="AlphaFoldDB" id="A0AAV6LW88"/>
<dbReference type="InterPro" id="IPR002129">
    <property type="entry name" value="PyrdxlP-dep_de-COase"/>
</dbReference>